<dbReference type="Gene3D" id="3.40.50.360">
    <property type="match status" value="1"/>
</dbReference>
<keyword evidence="3 7" id="KW-0547">Nucleotide-binding</keyword>
<evidence type="ECO:0000313" key="10">
    <source>
        <dbReference type="EMBL" id="RIY37566.1"/>
    </source>
</evidence>
<dbReference type="GO" id="GO:0070819">
    <property type="term" value="F:menaquinone-dependent protoporphyrinogen oxidase activity"/>
    <property type="evidence" value="ECO:0007669"/>
    <property type="project" value="UniProtKB-UniRule"/>
</dbReference>
<evidence type="ECO:0000256" key="2">
    <source>
        <dbReference type="ARBA" id="ARBA00022643"/>
    </source>
</evidence>
<dbReference type="RefSeq" id="WP_042345396.1">
    <property type="nucleotide sequence ID" value="NZ_CDOI01000202.1"/>
</dbReference>
<dbReference type="PANTHER" id="PTHR38030:SF2">
    <property type="entry name" value="PROTOPORPHYRINOGEN IX DEHYDROGENASE [QUINONE]"/>
    <property type="match status" value="1"/>
</dbReference>
<keyword evidence="7" id="KW-1003">Cell membrane</keyword>
<dbReference type="Pfam" id="PF12724">
    <property type="entry name" value="Flavodoxin_5"/>
    <property type="match status" value="1"/>
</dbReference>
<keyword evidence="11" id="KW-1185">Reference proteome</keyword>
<comment type="catalytic activity">
    <reaction evidence="7">
        <text>protoporphyrinogen IX + 3 a ubiquinone = protoporphyrin IX + 3 a ubiquinol</text>
        <dbReference type="Rhea" id="RHEA:63936"/>
        <dbReference type="Rhea" id="RHEA-COMP:9565"/>
        <dbReference type="Rhea" id="RHEA-COMP:9566"/>
        <dbReference type="ChEBI" id="CHEBI:16389"/>
        <dbReference type="ChEBI" id="CHEBI:17976"/>
        <dbReference type="ChEBI" id="CHEBI:57306"/>
        <dbReference type="ChEBI" id="CHEBI:57307"/>
    </reaction>
</comment>
<dbReference type="InterPro" id="IPR052200">
    <property type="entry name" value="Protoporphyrinogen_IX_DH"/>
</dbReference>
<comment type="cofactor">
    <cofactor evidence="7">
        <name>FMN</name>
        <dbReference type="ChEBI" id="CHEBI:58210"/>
    </cofactor>
    <text evidence="7">Binds 1 FMN non-covalently per subunit.</text>
</comment>
<dbReference type="InterPro" id="IPR044264">
    <property type="entry name" value="HemG"/>
</dbReference>
<comment type="pathway">
    <text evidence="7">Porphyrin-containing compound metabolism; protoporphyrin-IX biosynthesis; protoporphyrin-IX from protoporphyrinogen-IX: step 1/1.</text>
</comment>
<comment type="catalytic activity">
    <reaction evidence="7">
        <text>protoporphyrinogen IX + 3 a menaquinone = protoporphyrin IX + 3 a menaquinol</text>
        <dbReference type="Rhea" id="RHEA:27409"/>
        <dbReference type="Rhea" id="RHEA-COMP:9537"/>
        <dbReference type="Rhea" id="RHEA-COMP:9539"/>
        <dbReference type="ChEBI" id="CHEBI:16374"/>
        <dbReference type="ChEBI" id="CHEBI:18151"/>
        <dbReference type="ChEBI" id="CHEBI:57306"/>
        <dbReference type="ChEBI" id="CHEBI:57307"/>
        <dbReference type="EC" id="1.3.5.3"/>
    </reaction>
</comment>
<proteinExistence type="inferred from homology"/>
<keyword evidence="1 7" id="KW-0285">Flavoprotein</keyword>
<evidence type="ECO:0000256" key="1">
    <source>
        <dbReference type="ARBA" id="ARBA00022630"/>
    </source>
</evidence>
<name>A0A0B7IG51_9FLAO</name>
<evidence type="ECO:0000256" key="7">
    <source>
        <dbReference type="HAMAP-Rule" id="MF_00853"/>
    </source>
</evidence>
<evidence type="ECO:0000259" key="8">
    <source>
        <dbReference type="Pfam" id="PF12724"/>
    </source>
</evidence>
<dbReference type="NCBIfam" id="NF008316">
    <property type="entry name" value="PRK11104.1"/>
    <property type="match status" value="1"/>
</dbReference>
<dbReference type="EMBL" id="CDOI01000202">
    <property type="protein sequence ID" value="CEN49599.1"/>
    <property type="molecule type" value="Genomic_DNA"/>
</dbReference>
<dbReference type="UniPathway" id="UPA00251">
    <property type="reaction ID" value="UER00324"/>
</dbReference>
<reference evidence="10 12" key="2">
    <citation type="submission" date="2017-08" db="EMBL/GenBank/DDBJ databases">
        <title>Capnocytophaga canis 17-158 assembly.</title>
        <authorList>
            <person name="Gulvik C.A."/>
        </authorList>
    </citation>
    <scope>NUCLEOTIDE SEQUENCE [LARGE SCALE GENOMIC DNA]</scope>
    <source>
        <strain evidence="10 12">17-158</strain>
    </source>
</reference>
<dbReference type="InterPro" id="IPR026816">
    <property type="entry name" value="Flavodoxin_dom"/>
</dbReference>
<evidence type="ECO:0000313" key="9">
    <source>
        <dbReference type="EMBL" id="CEN49599.1"/>
    </source>
</evidence>
<evidence type="ECO:0000256" key="4">
    <source>
        <dbReference type="ARBA" id="ARBA00023002"/>
    </source>
</evidence>
<comment type="catalytic activity">
    <reaction evidence="7">
        <text>protoporphyrinogen IX + 3 a quinone = protoporphyrin IX + 3 a quinol</text>
        <dbReference type="Rhea" id="RHEA:65032"/>
        <dbReference type="ChEBI" id="CHEBI:24646"/>
        <dbReference type="ChEBI" id="CHEBI:57306"/>
        <dbReference type="ChEBI" id="CHEBI:57307"/>
        <dbReference type="ChEBI" id="CHEBI:132124"/>
        <dbReference type="EC" id="1.3.5.3"/>
    </reaction>
</comment>
<dbReference type="Proteomes" id="UP000265497">
    <property type="component" value="Unassembled WGS sequence"/>
</dbReference>
<evidence type="ECO:0000313" key="11">
    <source>
        <dbReference type="Proteomes" id="UP000045051"/>
    </source>
</evidence>
<evidence type="ECO:0000313" key="12">
    <source>
        <dbReference type="Proteomes" id="UP000265497"/>
    </source>
</evidence>
<dbReference type="PANTHER" id="PTHR38030">
    <property type="entry name" value="PROTOPORPHYRINOGEN IX DEHYDROGENASE [MENAQUINONE]"/>
    <property type="match status" value="1"/>
</dbReference>
<organism evidence="9 11">
    <name type="scientific">Capnocytophaga canis</name>
    <dbReference type="NCBI Taxonomy" id="1848903"/>
    <lineage>
        <taxon>Bacteria</taxon>
        <taxon>Pseudomonadati</taxon>
        <taxon>Bacteroidota</taxon>
        <taxon>Flavobacteriia</taxon>
        <taxon>Flavobacteriales</taxon>
        <taxon>Flavobacteriaceae</taxon>
        <taxon>Capnocytophaga</taxon>
    </lineage>
</organism>
<dbReference type="EC" id="1.3.5.3" evidence="7"/>
<keyword evidence="2 7" id="KW-0288">FMN</keyword>
<dbReference type="SUPFAM" id="SSF52218">
    <property type="entry name" value="Flavoproteins"/>
    <property type="match status" value="1"/>
</dbReference>
<comment type="subcellular location">
    <subcellularLocation>
        <location evidence="7">Cell membrane</location>
        <topology evidence="7">Peripheral membrane protein</topology>
    </subcellularLocation>
</comment>
<dbReference type="AlphaFoldDB" id="A0A0B7IG51"/>
<sequence length="174" mass="19999">MEKIGIIYATVDGHTKKICDSIHEVLSSKQKEVQLIPVQTFDGNLHFFDKILIASSIRYGKHHTDILKLINENYAVLNIKKAAFISVNLVARKPEKSTETTNPYVVKFLKNIEWKPSVVKVFAGKLNYKIYGFFDRIIIKLIMFITKGPTSSPTEIDYTNWDEVKRFANDFAEL</sequence>
<reference evidence="9 11" key="1">
    <citation type="submission" date="2015-01" db="EMBL/GenBank/DDBJ databases">
        <authorList>
            <person name="Xiang T."/>
            <person name="Song Y."/>
            <person name="Huang L."/>
            <person name="Wang B."/>
            <person name="Wu P."/>
        </authorList>
    </citation>
    <scope>NUCLEOTIDE SEQUENCE [LARGE SCALE GENOMIC DNA]</scope>
    <source>
        <strain evidence="9 11">CcD38</strain>
    </source>
</reference>
<dbReference type="EMBL" id="NSDI01000002">
    <property type="protein sequence ID" value="RIY37566.1"/>
    <property type="molecule type" value="Genomic_DNA"/>
</dbReference>
<comment type="function">
    <text evidence="7">Catalyzes the 6-electron oxidation of protoporphyrinogen IX to form protoporphyrin IX; under anaerobic conditions uses menaquinone as an electron acceptor, under aerobic conditions uses ubiquinone as an electron acceptor.</text>
</comment>
<keyword evidence="5" id="KW-0472">Membrane</keyword>
<evidence type="ECO:0000256" key="6">
    <source>
        <dbReference type="ARBA" id="ARBA00023244"/>
    </source>
</evidence>
<feature type="domain" description="Flavodoxin" evidence="8">
    <location>
        <begin position="6"/>
        <end position="151"/>
    </location>
</feature>
<dbReference type="GO" id="GO:0004729">
    <property type="term" value="F:oxygen-dependent protoporphyrinogen oxidase activity"/>
    <property type="evidence" value="ECO:0007669"/>
    <property type="project" value="InterPro"/>
</dbReference>
<keyword evidence="6 7" id="KW-0627">Porphyrin biosynthesis</keyword>
<comment type="similarity">
    <text evidence="7">Belongs to the HemG family.</text>
</comment>
<keyword evidence="4 7" id="KW-0560">Oxidoreductase</keyword>
<dbReference type="InterPro" id="IPR029039">
    <property type="entry name" value="Flavoprotein-like_sf"/>
</dbReference>
<protein>
    <recommendedName>
        <fullName evidence="7">Protoporphyrinogen IX dehydrogenase [quinone]</fullName>
        <ecNumber evidence="7">1.3.5.3</ecNumber>
    </recommendedName>
    <alternativeName>
        <fullName evidence="7">Protoporphyrinogen IX dehydrogenase [menaquinone]</fullName>
    </alternativeName>
    <alternativeName>
        <fullName evidence="7">Protoporphyrinogen IX dehydrogenase [ubiquinone]</fullName>
    </alternativeName>
    <alternativeName>
        <fullName evidence="7">Protoporphyrinogen oxidase</fullName>
        <shortName evidence="7">PPO</shortName>
    </alternativeName>
</protein>
<dbReference type="GO" id="GO:0010181">
    <property type="term" value="F:FMN binding"/>
    <property type="evidence" value="ECO:0007669"/>
    <property type="project" value="UniProtKB-UniRule"/>
</dbReference>
<dbReference type="GO" id="GO:0005886">
    <property type="term" value="C:plasma membrane"/>
    <property type="evidence" value="ECO:0007669"/>
    <property type="project" value="UniProtKB-SubCell"/>
</dbReference>
<gene>
    <name evidence="7" type="primary">hemG</name>
    <name evidence="9" type="ORF">CCAND38_860003</name>
    <name evidence="10" type="ORF">CKY20_02390</name>
</gene>
<evidence type="ECO:0000256" key="3">
    <source>
        <dbReference type="ARBA" id="ARBA00022741"/>
    </source>
</evidence>
<dbReference type="HAMAP" id="MF_00853">
    <property type="entry name" value="HemG"/>
    <property type="match status" value="1"/>
</dbReference>
<evidence type="ECO:0000256" key="5">
    <source>
        <dbReference type="ARBA" id="ARBA00023136"/>
    </source>
</evidence>
<dbReference type="Proteomes" id="UP000045051">
    <property type="component" value="Unassembled WGS sequence"/>
</dbReference>
<dbReference type="GO" id="GO:0006782">
    <property type="term" value="P:protoporphyrinogen IX biosynthetic process"/>
    <property type="evidence" value="ECO:0007669"/>
    <property type="project" value="UniProtKB-UniRule"/>
</dbReference>
<accession>A0A0B7IG51</accession>